<gene>
    <name evidence="1" type="ORF">LPB072_02305</name>
    <name evidence="2" type="ORF">LPB72_08645</name>
</gene>
<dbReference type="AlphaFoldDB" id="A0A167I6S0"/>
<dbReference type="EMBL" id="CP017476">
    <property type="protein sequence ID" value="AOW11872.1"/>
    <property type="molecule type" value="Genomic_DNA"/>
</dbReference>
<dbReference type="KEGG" id="hyl:LPB072_02305"/>
<sequence length="156" mass="16736">MTHPVLGIEVGAQSTLARLQRPDETPLHWDLPIGLASLWVLGAPSSAPSPLAIENAIQAVEDQIGLVQRHLTGETVLALAVENLSTLRRGGAMWNTEGGPITLARVEQEYQWLAARAMGAPSAKGTVFDAASGDALILILREFMHHLGVNELQTFD</sequence>
<dbReference type="EMBL" id="LVWD01000009">
    <property type="protein sequence ID" value="OAD42280.1"/>
    <property type="molecule type" value="Genomic_DNA"/>
</dbReference>
<evidence type="ECO:0000313" key="3">
    <source>
        <dbReference type="Proteomes" id="UP000185657"/>
    </source>
</evidence>
<evidence type="ECO:0008006" key="5">
    <source>
        <dbReference type="Google" id="ProtNLM"/>
    </source>
</evidence>
<reference evidence="1 4" key="2">
    <citation type="submission" date="2016-10" db="EMBL/GenBank/DDBJ databases">
        <title>Hydorgenophaga sp. LPB0072 isolated from gastropod.</title>
        <authorList>
            <person name="Kim E."/>
            <person name="Yi H."/>
        </authorList>
    </citation>
    <scope>NUCLEOTIDE SEQUENCE [LARGE SCALE GENOMIC DNA]</scope>
    <source>
        <strain evidence="1 4">LPB0072</strain>
    </source>
</reference>
<evidence type="ECO:0000313" key="2">
    <source>
        <dbReference type="EMBL" id="OAD42280.1"/>
    </source>
</evidence>
<evidence type="ECO:0000313" key="4">
    <source>
        <dbReference type="Proteomes" id="UP000185680"/>
    </source>
</evidence>
<dbReference type="OrthoDB" id="6504658at2"/>
<evidence type="ECO:0000313" key="1">
    <source>
        <dbReference type="EMBL" id="AOW11872.1"/>
    </source>
</evidence>
<organism evidence="1 4">
    <name type="scientific">Hydrogenophaga crassostreae</name>
    <dbReference type="NCBI Taxonomy" id="1763535"/>
    <lineage>
        <taxon>Bacteria</taxon>
        <taxon>Pseudomonadati</taxon>
        <taxon>Pseudomonadota</taxon>
        <taxon>Betaproteobacteria</taxon>
        <taxon>Burkholderiales</taxon>
        <taxon>Comamonadaceae</taxon>
        <taxon>Hydrogenophaga</taxon>
    </lineage>
</organism>
<accession>A0A167I6S0</accession>
<protein>
    <recommendedName>
        <fullName evidence="5">Ppx/GppA phosphatase domain-containing protein</fullName>
    </recommendedName>
</protein>
<proteinExistence type="predicted"/>
<dbReference type="STRING" id="1763535.LPB072_02305"/>
<keyword evidence="3" id="KW-1185">Reference proteome</keyword>
<name>A0A167I6S0_9BURK</name>
<dbReference type="Proteomes" id="UP000185657">
    <property type="component" value="Unassembled WGS sequence"/>
</dbReference>
<reference evidence="2 3" key="1">
    <citation type="submission" date="2016-02" db="EMBL/GenBank/DDBJ databases">
        <title>Draft genome sequence of Hydrogenophaga sp. LPB0072.</title>
        <authorList>
            <person name="Shin S.-K."/>
            <person name="Yi H."/>
        </authorList>
    </citation>
    <scope>NUCLEOTIDE SEQUENCE [LARGE SCALE GENOMIC DNA]</scope>
    <source>
        <strain evidence="2 3">LPB0072</strain>
    </source>
</reference>
<dbReference type="RefSeq" id="WP_066088907.1">
    <property type="nucleotide sequence ID" value="NZ_CP017476.1"/>
</dbReference>
<dbReference type="Proteomes" id="UP000185680">
    <property type="component" value="Chromosome"/>
</dbReference>